<evidence type="ECO:0000313" key="1">
    <source>
        <dbReference type="EMBL" id="CAG9165362.1"/>
    </source>
</evidence>
<dbReference type="EMBL" id="CAJZAH010000001">
    <property type="protein sequence ID" value="CAG9165362.1"/>
    <property type="molecule type" value="Genomic_DNA"/>
</dbReference>
<name>A0ABN7XW65_9BURK</name>
<protein>
    <submittedName>
        <fullName evidence="1">Uncharacterized protein</fullName>
    </submittedName>
</protein>
<reference evidence="1 2" key="1">
    <citation type="submission" date="2021-08" db="EMBL/GenBank/DDBJ databases">
        <authorList>
            <person name="Peeters C."/>
        </authorList>
    </citation>
    <scope>NUCLEOTIDE SEQUENCE [LARGE SCALE GENOMIC DNA]</scope>
    <source>
        <strain evidence="1 2">LMG 21510</strain>
    </source>
</reference>
<dbReference type="Proteomes" id="UP000721236">
    <property type="component" value="Unassembled WGS sequence"/>
</dbReference>
<evidence type="ECO:0000313" key="2">
    <source>
        <dbReference type="Proteomes" id="UP000721236"/>
    </source>
</evidence>
<gene>
    <name evidence="1" type="ORF">LMG21510_00056</name>
</gene>
<organism evidence="1 2">
    <name type="scientific">Cupriavidus respiraculi</name>
    <dbReference type="NCBI Taxonomy" id="195930"/>
    <lineage>
        <taxon>Bacteria</taxon>
        <taxon>Pseudomonadati</taxon>
        <taxon>Pseudomonadota</taxon>
        <taxon>Betaproteobacteria</taxon>
        <taxon>Burkholderiales</taxon>
        <taxon>Burkholderiaceae</taxon>
        <taxon>Cupriavidus</taxon>
    </lineage>
</organism>
<accession>A0ABN7XW65</accession>
<comment type="caution">
    <text evidence="1">The sequence shown here is derived from an EMBL/GenBank/DDBJ whole genome shotgun (WGS) entry which is preliminary data.</text>
</comment>
<sequence length="83" mass="8842">MSTTPLTLSDQHRTVVLHVIELAPAHYTWQLVLEEHCGSADCDCTIDGQASYPSRIQAEAAAWAAGNLLLHGPRTAGECGGRA</sequence>
<proteinExistence type="predicted"/>
<keyword evidence="2" id="KW-1185">Reference proteome</keyword>
<dbReference type="RefSeq" id="WP_224038928.1">
    <property type="nucleotide sequence ID" value="NZ_CAJZAH010000001.1"/>
</dbReference>